<dbReference type="EMBL" id="FNOP01000006">
    <property type="protein sequence ID" value="SDW79302.1"/>
    <property type="molecule type" value="Genomic_DNA"/>
</dbReference>
<protein>
    <submittedName>
        <fullName evidence="4">TIGR02680 family protein</fullName>
    </submittedName>
</protein>
<dbReference type="InterPro" id="IPR013496">
    <property type="entry name" value="CHP02680"/>
</dbReference>
<dbReference type="Pfam" id="PF13476">
    <property type="entry name" value="AAA_23"/>
    <property type="match status" value="1"/>
</dbReference>
<dbReference type="InterPro" id="IPR027417">
    <property type="entry name" value="P-loop_NTPase"/>
</dbReference>
<dbReference type="RefSeq" id="WP_074705554.1">
    <property type="nucleotide sequence ID" value="NZ_DBEZMR010000048.1"/>
</dbReference>
<gene>
    <name evidence="4" type="ORF">SAMN05216495_10628</name>
</gene>
<keyword evidence="1" id="KW-0175">Coiled coil</keyword>
<sequence>MSSRWQAHKMGLINFWYYDEQEFPFVKGRILLRGSNGSGKSVTMQSVVPLLLDGDLSPERLDPFGSRDRKMVNYLLEDDDPREERTGYLYLEFKREDSPTYCTVGMGIRARRGRPLEKWYFGLHDGRRIGVDFQLYKEVGEKITLSRKELENRIGEGGQVFARQADYMAYVNRQIFGFETPEQYREMIDLLIQLRTPKLSRDFKPTVINDILSDSLQPLSDEDLRPMTEAIDNMDNLQLNLETQRKAGEAARKILAVFDDYNRKRFLEKTQALTQCREAQKDTRKQLEQDRQEREKQLQARDEAGRARESLETEKTVREKQRDELRRNDAFALKQQVEATRKREKILEENLAGKEKQVANKMRLTAQLQEQTERLRKQAEQKKADQEDLLREMEEPAKTMGFEEHAFFAEDCRKWREEPLDTATHRVQLGKLRKDLQDGIQLLEQIRFFQGSLDQEQQKRDQVQKKADQQERAERSAQDTLAQEISDWKELLFAWNSRNRELQLTREVCTEFARQMENYSRDTDFAAMLQQVDQVRSVRFSRLEVERQELEKQRQELEIQQKALQQELREWEQQKEPEPEREEAVQRNRVRLARMGIPCRPLYQLIDFRPGMAPELADHLEEALLRMGILDALVVEEKDRERIMKPVEGHADRYLFRQGETVKHSLLDVLQPEIREDAFQERTRVLLGSIAWNTGSTMAVREDGSYRMGILEGTGSGQYQAGLIGAQARERNRQQKMAQIRSALGAIRENLAELEKEIRSRKDRQGLLEDEFRAFPRDRELQAALKNLEQIQQRLEQLRTERQGLDDRIRELNQAIRTMGGEAAEYARKLYLPCTYEAFRKAQDALNRYGEQLARLEGVHENWLQLLARVHDQESRREEGERDRQQLAGEQARIQLELEETGKTLEAMEEQLSYTDFAQIKAAYDACTQWLDGYSRNLTELIHRIDGCEAACRQLEEKVNQLQGQLEGLGAREAYLVSCWQEEAELRYVPECIRDDGTLLGPEETEKVLRSQGVTPGSDGLVHKLNEVFYQNREFLGEYSLYFQAVFERPAEENHPDWPSARRLDFSAQYCGVRIQLPRLSQLLDEKIRQLESLIQDKDRELFEDILSNTVGRKIRSRIYESRNWVENMNRLMGRMDTSSGLRLHLRWRARTAETEEEMDTADLVELLKKDYRVMKPEEARQLNAHFRSKVKQAHRRAKDSGGEVSFHQVMRETLDYRKWFEFQLFTQKGGEKLRELTNSVFGTFSGGEKAMSMYVPLFSAVVARYQAAREDAPRLIALDEAFAGVDRRNIRDMFKLMAEFQFNFIINSQVLWGDVDTLDALAIYELIRPNNVKFVSVMAYRWDGQVRYILKEAKENEAS</sequence>
<evidence type="ECO:0000256" key="2">
    <source>
        <dbReference type="SAM" id="MobiDB-lite"/>
    </source>
</evidence>
<dbReference type="NCBIfam" id="TIGR02680">
    <property type="entry name" value="TIGR02680 family protein"/>
    <property type="match status" value="1"/>
</dbReference>
<comment type="caution">
    <text evidence="4">The sequence shown here is derived from an EMBL/GenBank/DDBJ whole genome shotgun (WGS) entry which is preliminary data.</text>
</comment>
<evidence type="ECO:0000256" key="1">
    <source>
        <dbReference type="SAM" id="Coils"/>
    </source>
</evidence>
<feature type="region of interest" description="Disordered" evidence="2">
    <location>
        <begin position="457"/>
        <end position="479"/>
    </location>
</feature>
<dbReference type="SUPFAM" id="SSF52540">
    <property type="entry name" value="P-loop containing nucleoside triphosphate hydrolases"/>
    <property type="match status" value="1"/>
</dbReference>
<evidence type="ECO:0000313" key="5">
    <source>
        <dbReference type="Proteomes" id="UP000182379"/>
    </source>
</evidence>
<accession>A0A1H2WF75</accession>
<reference evidence="4 5" key="1">
    <citation type="submission" date="2016-10" db="EMBL/GenBank/DDBJ databases">
        <authorList>
            <person name="Varghese N."/>
            <person name="Submissions S."/>
        </authorList>
    </citation>
    <scope>NUCLEOTIDE SEQUENCE [LARGE SCALE GENOMIC DNA]</scope>
    <source>
        <strain evidence="4 5">WCC6</strain>
    </source>
</reference>
<dbReference type="Gene3D" id="3.40.50.300">
    <property type="entry name" value="P-loop containing nucleotide triphosphate hydrolases"/>
    <property type="match status" value="2"/>
</dbReference>
<dbReference type="Proteomes" id="UP000182379">
    <property type="component" value="Unassembled WGS sequence"/>
</dbReference>
<feature type="domain" description="Rad50/SbcC-type AAA" evidence="3">
    <location>
        <begin position="10"/>
        <end position="298"/>
    </location>
</feature>
<evidence type="ECO:0000259" key="3">
    <source>
        <dbReference type="Pfam" id="PF13476"/>
    </source>
</evidence>
<feature type="coiled-coil region" evidence="1">
    <location>
        <begin position="737"/>
        <end position="815"/>
    </location>
</feature>
<evidence type="ECO:0000313" key="4">
    <source>
        <dbReference type="EMBL" id="SDW79302.1"/>
    </source>
</evidence>
<dbReference type="InterPro" id="IPR038729">
    <property type="entry name" value="Rad50/SbcC_AAA"/>
</dbReference>
<feature type="compositionally biased region" description="Basic and acidic residues" evidence="2">
    <location>
        <begin position="457"/>
        <end position="477"/>
    </location>
</feature>
<feature type="coiled-coil region" evidence="1">
    <location>
        <begin position="538"/>
        <end position="574"/>
    </location>
</feature>
<proteinExistence type="predicted"/>
<name>A0A1H2WF75_ACIFE</name>
<feature type="region of interest" description="Disordered" evidence="2">
    <location>
        <begin position="281"/>
        <end position="323"/>
    </location>
</feature>
<feature type="coiled-coil region" evidence="1">
    <location>
        <begin position="938"/>
        <end position="972"/>
    </location>
</feature>
<dbReference type="Pfam" id="PF13558">
    <property type="entry name" value="SbcC_Walker_B"/>
    <property type="match status" value="1"/>
</dbReference>
<organism evidence="4 5">
    <name type="scientific">Acidaminococcus fermentans</name>
    <dbReference type="NCBI Taxonomy" id="905"/>
    <lineage>
        <taxon>Bacteria</taxon>
        <taxon>Bacillati</taxon>
        <taxon>Bacillota</taxon>
        <taxon>Negativicutes</taxon>
        <taxon>Acidaminococcales</taxon>
        <taxon>Acidaminococcaceae</taxon>
        <taxon>Acidaminococcus</taxon>
    </lineage>
</organism>